<feature type="transmembrane region" description="Helical" evidence="7">
    <location>
        <begin position="161"/>
        <end position="187"/>
    </location>
</feature>
<reference evidence="9" key="2">
    <citation type="submission" date="2018-02" db="EMBL/GenBank/DDBJ databases">
        <authorList>
            <person name="Cohen D.B."/>
            <person name="Kent A.D."/>
        </authorList>
    </citation>
    <scope>NUCLEOTIDE SEQUENCE</scope>
    <source>
        <strain evidence="9">DSM 17706</strain>
    </source>
</reference>
<keyword evidence="11" id="KW-1185">Reference proteome</keyword>
<evidence type="ECO:0000256" key="5">
    <source>
        <dbReference type="ARBA" id="ARBA00022989"/>
    </source>
</evidence>
<dbReference type="PANTHER" id="PTHR43731">
    <property type="entry name" value="RHOMBOID PROTEASE"/>
    <property type="match status" value="1"/>
</dbReference>
<evidence type="ECO:0000313" key="12">
    <source>
        <dbReference type="Proteomes" id="UP000316781"/>
    </source>
</evidence>
<dbReference type="GO" id="GO:0006508">
    <property type="term" value="P:proteolysis"/>
    <property type="evidence" value="ECO:0007669"/>
    <property type="project" value="UniProtKB-KW"/>
</dbReference>
<accession>A0A2U1SUZ9</accession>
<dbReference type="PANTHER" id="PTHR43731:SF14">
    <property type="entry name" value="PRESENILIN-ASSOCIATED RHOMBOID-LIKE PROTEIN, MITOCHONDRIAL"/>
    <property type="match status" value="1"/>
</dbReference>
<evidence type="ECO:0000256" key="4">
    <source>
        <dbReference type="ARBA" id="ARBA00022801"/>
    </source>
</evidence>
<dbReference type="GO" id="GO:0004252">
    <property type="term" value="F:serine-type endopeptidase activity"/>
    <property type="evidence" value="ECO:0007669"/>
    <property type="project" value="InterPro"/>
</dbReference>
<dbReference type="EMBL" id="VJMF01000009">
    <property type="protein sequence ID" value="TRL37657.1"/>
    <property type="molecule type" value="Genomic_DNA"/>
</dbReference>
<evidence type="ECO:0000259" key="8">
    <source>
        <dbReference type="Pfam" id="PF01694"/>
    </source>
</evidence>
<feature type="transmembrane region" description="Helical" evidence="7">
    <location>
        <begin position="134"/>
        <end position="154"/>
    </location>
</feature>
<evidence type="ECO:0000256" key="6">
    <source>
        <dbReference type="ARBA" id="ARBA00023136"/>
    </source>
</evidence>
<proteinExistence type="inferred from homology"/>
<evidence type="ECO:0000256" key="3">
    <source>
        <dbReference type="ARBA" id="ARBA00022692"/>
    </source>
</evidence>
<comment type="similarity">
    <text evidence="2">Belongs to the peptidase S54 family.</text>
</comment>
<name>A0A2U1SUZ9_METSR</name>
<evidence type="ECO:0000256" key="2">
    <source>
        <dbReference type="ARBA" id="ARBA00009045"/>
    </source>
</evidence>
<dbReference type="Proteomes" id="UP000316781">
    <property type="component" value="Unassembled WGS sequence"/>
</dbReference>
<dbReference type="InterPro" id="IPR050925">
    <property type="entry name" value="Rhomboid_protease_S54"/>
</dbReference>
<comment type="caution">
    <text evidence="9">The sequence shown here is derived from an EMBL/GenBank/DDBJ whole genome shotgun (WGS) entry which is preliminary data.</text>
</comment>
<keyword evidence="4" id="KW-0378">Hydrolase</keyword>
<protein>
    <submittedName>
        <fullName evidence="9">Rhomboid family intramembrane serine protease</fullName>
    </submittedName>
</protein>
<dbReference type="RefSeq" id="WP_108915715.1">
    <property type="nucleotide sequence ID" value="NZ_BGJY01000001.1"/>
</dbReference>
<feature type="transmembrane region" description="Helical" evidence="7">
    <location>
        <begin position="199"/>
        <end position="216"/>
    </location>
</feature>
<feature type="transmembrane region" description="Helical" evidence="7">
    <location>
        <begin position="79"/>
        <end position="98"/>
    </location>
</feature>
<dbReference type="EMBL" id="PUIV01000002">
    <property type="protein sequence ID" value="PWB95428.1"/>
    <property type="molecule type" value="Genomic_DNA"/>
</dbReference>
<evidence type="ECO:0000256" key="1">
    <source>
        <dbReference type="ARBA" id="ARBA00004141"/>
    </source>
</evidence>
<feature type="transmembrane region" description="Helical" evidence="7">
    <location>
        <begin position="48"/>
        <end position="67"/>
    </location>
</feature>
<organism evidence="9 11">
    <name type="scientific">Methylosinus sporium</name>
    <dbReference type="NCBI Taxonomy" id="428"/>
    <lineage>
        <taxon>Bacteria</taxon>
        <taxon>Pseudomonadati</taxon>
        <taxon>Pseudomonadota</taxon>
        <taxon>Alphaproteobacteria</taxon>
        <taxon>Hyphomicrobiales</taxon>
        <taxon>Methylocystaceae</taxon>
        <taxon>Methylosinus</taxon>
    </lineage>
</organism>
<dbReference type="Pfam" id="PF01694">
    <property type="entry name" value="Rhomboid"/>
    <property type="match status" value="1"/>
</dbReference>
<dbReference type="GO" id="GO:0016020">
    <property type="term" value="C:membrane"/>
    <property type="evidence" value="ECO:0007669"/>
    <property type="project" value="UniProtKB-SubCell"/>
</dbReference>
<feature type="domain" description="Peptidase S54 rhomboid" evidence="8">
    <location>
        <begin position="73"/>
        <end position="216"/>
    </location>
</feature>
<sequence>MVLPLHDDAPLHYVRRPYVNWTLMAINIAVFVAVFSESFGDPLTVVRGFGLIPAVLFGRAELAPWIVTPGPEWTLLTSLFFHSGLGHLAGNMIFLYVFGDNVEDAMGSAGYLVFYILCGVSAAMLFAVGAPLTITPLVGASGAISGVCAAFILLYPRSTIFGLVAGIIPIHAPASLFVGTWILFQLFNALTDDQGNVGWWAHIGGILAGLVLTPLFKRRGVQWFGPRRFEGPWG</sequence>
<reference evidence="10 12" key="3">
    <citation type="submission" date="2019-07" db="EMBL/GenBank/DDBJ databases">
        <title>Ln-dependent methylotrophs.</title>
        <authorList>
            <person name="Tani A."/>
        </authorList>
    </citation>
    <scope>NUCLEOTIDE SEQUENCE [LARGE SCALE GENOMIC DNA]</scope>
    <source>
        <strain evidence="10 12">SM89A</strain>
    </source>
</reference>
<dbReference type="InterPro" id="IPR022764">
    <property type="entry name" value="Peptidase_S54_rhomboid_dom"/>
</dbReference>
<dbReference type="Gene3D" id="1.20.1540.10">
    <property type="entry name" value="Rhomboid-like"/>
    <property type="match status" value="1"/>
</dbReference>
<evidence type="ECO:0000313" key="10">
    <source>
        <dbReference type="EMBL" id="TRL37657.1"/>
    </source>
</evidence>
<feature type="transmembrane region" description="Helical" evidence="7">
    <location>
        <begin position="110"/>
        <end position="128"/>
    </location>
</feature>
<comment type="subcellular location">
    <subcellularLocation>
        <location evidence="1">Membrane</location>
        <topology evidence="1">Multi-pass membrane protein</topology>
    </subcellularLocation>
</comment>
<dbReference type="SUPFAM" id="SSF144091">
    <property type="entry name" value="Rhomboid-like"/>
    <property type="match status" value="1"/>
</dbReference>
<evidence type="ECO:0000256" key="7">
    <source>
        <dbReference type="SAM" id="Phobius"/>
    </source>
</evidence>
<keyword evidence="5 7" id="KW-1133">Transmembrane helix</keyword>
<feature type="transmembrane region" description="Helical" evidence="7">
    <location>
        <begin position="18"/>
        <end position="36"/>
    </location>
</feature>
<keyword evidence="3 7" id="KW-0812">Transmembrane</keyword>
<dbReference type="Proteomes" id="UP000245137">
    <property type="component" value="Unassembled WGS sequence"/>
</dbReference>
<keyword evidence="6 7" id="KW-0472">Membrane</keyword>
<dbReference type="AlphaFoldDB" id="A0A2U1SUZ9"/>
<dbReference type="InterPro" id="IPR035952">
    <property type="entry name" value="Rhomboid-like_sf"/>
</dbReference>
<evidence type="ECO:0000313" key="11">
    <source>
        <dbReference type="Proteomes" id="UP000245137"/>
    </source>
</evidence>
<evidence type="ECO:0000313" key="9">
    <source>
        <dbReference type="EMBL" id="PWB95428.1"/>
    </source>
</evidence>
<dbReference type="OrthoDB" id="9813074at2"/>
<reference evidence="9 11" key="1">
    <citation type="journal article" date="2018" name="Appl. Microbiol. Biotechnol.">
        <title>Co-cultivation of the strictly anaerobic methanogen Methanosarcina barkeri with aerobic methanotrophs in an oxygen-limited membrane bioreactor.</title>
        <authorList>
            <person name="In 't Zandt M.H."/>
            <person name="van den Bosch T.J.M."/>
            <person name="Rijkers R."/>
            <person name="van Kessel M.A.H.J."/>
            <person name="Jetten M.S.M."/>
            <person name="Welte C.U."/>
        </authorList>
    </citation>
    <scope>NUCLEOTIDE SEQUENCE [LARGE SCALE GENOMIC DNA]</scope>
    <source>
        <strain evidence="9 11">DSM 17706</strain>
    </source>
</reference>
<keyword evidence="9" id="KW-0645">Protease</keyword>
<gene>
    <name evidence="9" type="ORF">C5689_02595</name>
    <name evidence="10" type="ORF">FM996_02010</name>
</gene>